<dbReference type="PANTHER" id="PTHR23423">
    <property type="entry name" value="ORGANIC SOLUTE TRANSPORTER-RELATED"/>
    <property type="match status" value="1"/>
</dbReference>
<evidence type="ECO:0000313" key="8">
    <source>
        <dbReference type="Proteomes" id="UP000660262"/>
    </source>
</evidence>
<dbReference type="InterPro" id="IPR005178">
    <property type="entry name" value="Ostalpha/TMEM184C"/>
</dbReference>
<name>A0A830HDX3_9CHLO</name>
<keyword evidence="3 6" id="KW-1133">Transmembrane helix</keyword>
<dbReference type="Proteomes" id="UP000660262">
    <property type="component" value="Unassembled WGS sequence"/>
</dbReference>
<evidence type="ECO:0000256" key="1">
    <source>
        <dbReference type="ARBA" id="ARBA00004141"/>
    </source>
</evidence>
<organism evidence="7 8">
    <name type="scientific">Pycnococcus provasolii</name>
    <dbReference type="NCBI Taxonomy" id="41880"/>
    <lineage>
        <taxon>Eukaryota</taxon>
        <taxon>Viridiplantae</taxon>
        <taxon>Chlorophyta</taxon>
        <taxon>Pseudoscourfieldiophyceae</taxon>
        <taxon>Pseudoscourfieldiales</taxon>
        <taxon>Pycnococcaceae</taxon>
        <taxon>Pycnococcus</taxon>
    </lineage>
</organism>
<proteinExistence type="predicted"/>
<keyword evidence="4 6" id="KW-0472">Membrane</keyword>
<comment type="caution">
    <text evidence="7">The sequence shown here is derived from an EMBL/GenBank/DDBJ whole genome shotgun (WGS) entry which is preliminary data.</text>
</comment>
<comment type="subcellular location">
    <subcellularLocation>
        <location evidence="1">Membrane</location>
        <topology evidence="1">Multi-pass membrane protein</topology>
    </subcellularLocation>
</comment>
<sequence length="520" mass="56229">MSLSPPSLLEEDHQGPAPAVLSGDAAVSVAGICSLTAVLLSVYQIGEHLVYYTEPEFQRYIIRIVFMVPVYAVLAFCSLNDAVNALKFDTIRDCYESWIIYNFLALCISYMGGPGAVVVNAEGTVVEPSWCTCTVCVLPRGGVPVNATFLRRCKQGVLQFVILKPILAILVLTLDAFDLYGDGELFAFNKGYPYMGVLVYNLSYTIALYSLLLFYLGTHELLAPFKPLMKFILIKSVIFLTFWQGLFITMCASVGTIHTPTDAKRIQNFLICLEMAMASVFMRIAFPAKEYNPTGQSANSTFTVHGNGLSSLDGNAAAGGGHDASSWMPGRSSVNRGIGRVQHALSLRDVMNDTVHQFAPQYHDYVLYDAGGGGMEEPSARDRSDTADGMDYATPESGPESSGSGGFWTKFWGGTNGPSSHRGGRRKVLRLKTYTLKGMPTSLSGAMHGTDEYAREHGRGVAAATLSEEDDGVEETLMAVRDEGASVVAVEEEQPPPSPVVAVEEEQPPPPPPPPAESNV</sequence>
<keyword evidence="8" id="KW-1185">Reference proteome</keyword>
<dbReference type="Pfam" id="PF03619">
    <property type="entry name" value="Solute_trans_a"/>
    <property type="match status" value="1"/>
</dbReference>
<evidence type="ECO:0000256" key="5">
    <source>
        <dbReference type="SAM" id="MobiDB-lite"/>
    </source>
</evidence>
<feature type="region of interest" description="Disordered" evidence="5">
    <location>
        <begin position="482"/>
        <end position="520"/>
    </location>
</feature>
<feature type="compositionally biased region" description="Pro residues" evidence="5">
    <location>
        <begin position="508"/>
        <end position="520"/>
    </location>
</feature>
<evidence type="ECO:0000256" key="6">
    <source>
        <dbReference type="SAM" id="Phobius"/>
    </source>
</evidence>
<evidence type="ECO:0000256" key="4">
    <source>
        <dbReference type="ARBA" id="ARBA00023136"/>
    </source>
</evidence>
<dbReference type="AlphaFoldDB" id="A0A830HDX3"/>
<feature type="transmembrane region" description="Helical" evidence="6">
    <location>
        <begin position="20"/>
        <end position="40"/>
    </location>
</feature>
<evidence type="ECO:0000256" key="2">
    <source>
        <dbReference type="ARBA" id="ARBA00022692"/>
    </source>
</evidence>
<protein>
    <submittedName>
        <fullName evidence="7">Uncharacterized protein</fullName>
    </submittedName>
</protein>
<feature type="transmembrane region" description="Helical" evidence="6">
    <location>
        <begin position="60"/>
        <end position="79"/>
    </location>
</feature>
<dbReference type="EMBL" id="BNJQ01000006">
    <property type="protein sequence ID" value="GHP04010.1"/>
    <property type="molecule type" value="Genomic_DNA"/>
</dbReference>
<feature type="transmembrane region" description="Helical" evidence="6">
    <location>
        <begin position="99"/>
        <end position="119"/>
    </location>
</feature>
<dbReference type="OrthoDB" id="5348404at2759"/>
<evidence type="ECO:0000256" key="3">
    <source>
        <dbReference type="ARBA" id="ARBA00022989"/>
    </source>
</evidence>
<feature type="transmembrane region" description="Helical" evidence="6">
    <location>
        <begin position="237"/>
        <end position="260"/>
    </location>
</feature>
<feature type="transmembrane region" description="Helical" evidence="6">
    <location>
        <begin position="197"/>
        <end position="216"/>
    </location>
</feature>
<feature type="region of interest" description="Disordered" evidence="5">
    <location>
        <begin position="373"/>
        <end position="410"/>
    </location>
</feature>
<accession>A0A830HDX3</accession>
<evidence type="ECO:0000313" key="7">
    <source>
        <dbReference type="EMBL" id="GHP04010.1"/>
    </source>
</evidence>
<gene>
    <name evidence="7" type="ORF">PPROV_000276400</name>
</gene>
<keyword evidence="2 6" id="KW-0812">Transmembrane</keyword>
<dbReference type="GO" id="GO:0016020">
    <property type="term" value="C:membrane"/>
    <property type="evidence" value="ECO:0007669"/>
    <property type="project" value="UniProtKB-SubCell"/>
</dbReference>
<reference evidence="7" key="1">
    <citation type="submission" date="2020-10" db="EMBL/GenBank/DDBJ databases">
        <title>Unveiling of a novel bifunctional photoreceptor, Dualchrome1, isolated from a cosmopolitan green alga.</title>
        <authorList>
            <person name="Suzuki S."/>
            <person name="Kawachi M."/>
        </authorList>
    </citation>
    <scope>NUCLEOTIDE SEQUENCE</scope>
    <source>
        <strain evidence="7">NIES 2893</strain>
    </source>
</reference>
<dbReference type="SMART" id="SM01417">
    <property type="entry name" value="Solute_trans_a"/>
    <property type="match status" value="1"/>
</dbReference>
<feature type="transmembrane region" description="Helical" evidence="6">
    <location>
        <begin position="157"/>
        <end position="177"/>
    </location>
</feature>